<organism evidence="2 3">
    <name type="scientific">Actinorhabdospora filicis</name>
    <dbReference type="NCBI Taxonomy" id="1785913"/>
    <lineage>
        <taxon>Bacteria</taxon>
        <taxon>Bacillati</taxon>
        <taxon>Actinomycetota</taxon>
        <taxon>Actinomycetes</taxon>
        <taxon>Micromonosporales</taxon>
        <taxon>Micromonosporaceae</taxon>
        <taxon>Actinorhabdospora</taxon>
    </lineage>
</organism>
<gene>
    <name evidence="2" type="ORF">Afil01_32430</name>
</gene>
<evidence type="ECO:0000313" key="2">
    <source>
        <dbReference type="EMBL" id="GLZ78436.1"/>
    </source>
</evidence>
<keyword evidence="1" id="KW-1133">Transmembrane helix</keyword>
<comment type="caution">
    <text evidence="2">The sequence shown here is derived from an EMBL/GenBank/DDBJ whole genome shotgun (WGS) entry which is preliminary data.</text>
</comment>
<keyword evidence="3" id="KW-1185">Reference proteome</keyword>
<feature type="transmembrane region" description="Helical" evidence="1">
    <location>
        <begin position="79"/>
        <end position="98"/>
    </location>
</feature>
<evidence type="ECO:0000256" key="1">
    <source>
        <dbReference type="SAM" id="Phobius"/>
    </source>
</evidence>
<reference evidence="2" key="1">
    <citation type="submission" date="2023-03" db="EMBL/GenBank/DDBJ databases">
        <title>Actinorhabdospora filicis NBRC 111898.</title>
        <authorList>
            <person name="Ichikawa N."/>
            <person name="Sato H."/>
            <person name="Tonouchi N."/>
        </authorList>
    </citation>
    <scope>NUCLEOTIDE SEQUENCE</scope>
    <source>
        <strain evidence="2">NBRC 111898</strain>
    </source>
</reference>
<protein>
    <recommendedName>
        <fullName evidence="4">DUF2306 domain-containing protein</fullName>
    </recommendedName>
</protein>
<proteinExistence type="predicted"/>
<dbReference type="AlphaFoldDB" id="A0A9W6SMA6"/>
<dbReference type="RefSeq" id="WP_285663590.1">
    <property type="nucleotide sequence ID" value="NZ_BSTX01000002.1"/>
</dbReference>
<evidence type="ECO:0000313" key="3">
    <source>
        <dbReference type="Proteomes" id="UP001165079"/>
    </source>
</evidence>
<feature type="transmembrane region" description="Helical" evidence="1">
    <location>
        <begin position="53"/>
        <end position="73"/>
    </location>
</feature>
<feature type="transmembrane region" description="Helical" evidence="1">
    <location>
        <begin position="139"/>
        <end position="157"/>
    </location>
</feature>
<feature type="transmembrane region" description="Helical" evidence="1">
    <location>
        <begin position="17"/>
        <end position="41"/>
    </location>
</feature>
<evidence type="ECO:0008006" key="4">
    <source>
        <dbReference type="Google" id="ProtNLM"/>
    </source>
</evidence>
<feature type="transmembrane region" description="Helical" evidence="1">
    <location>
        <begin position="105"/>
        <end position="124"/>
    </location>
</feature>
<keyword evidence="1" id="KW-0812">Transmembrane</keyword>
<keyword evidence="1" id="KW-0472">Membrane</keyword>
<accession>A0A9W6SMA6</accession>
<name>A0A9W6SMA6_9ACTN</name>
<sequence>MGTVEIGGLEIPAAGPVFLTALAIHVLAGLACVASGALAALSRKRHGWHPRAGTVYVLGIAVVFASAAVMAIVRWPHDVHLLAIATVALVTALAGRALRRRGRLAWHGSLMAGSYVALLTGFYVDNGARPPVWDALPPIAYWLLPAAIGFPLTWWALARHHLLRRR</sequence>
<dbReference type="EMBL" id="BSTX01000002">
    <property type="protein sequence ID" value="GLZ78436.1"/>
    <property type="molecule type" value="Genomic_DNA"/>
</dbReference>
<dbReference type="Proteomes" id="UP001165079">
    <property type="component" value="Unassembled WGS sequence"/>
</dbReference>